<name>D2J6B3_STAAU</name>
<dbReference type="InterPro" id="IPR036390">
    <property type="entry name" value="WH_DNA-bd_sf"/>
</dbReference>
<keyword evidence="3" id="KW-0804">Transcription</keyword>
<keyword evidence="5" id="KW-0614">Plasmid</keyword>
<reference evidence="5" key="1">
    <citation type="submission" date="2009-08" db="EMBL/GenBank/DDBJ databases">
        <authorList>
            <person name="Gill J."/>
            <person name="Borman J."/>
            <person name="Shetty J."/>
            <person name="Hostetler J."/>
            <person name="Durkin S."/>
            <person name="Montgomery B."/>
        </authorList>
    </citation>
    <scope>NUCLEOTIDE SEQUENCE</scope>
    <source>
        <strain evidence="5">CDC61</strain>
        <plasmid evidence="5">SAP015A</plasmid>
    </source>
</reference>
<evidence type="ECO:0000256" key="3">
    <source>
        <dbReference type="ARBA" id="ARBA00023163"/>
    </source>
</evidence>
<dbReference type="InterPro" id="IPR036388">
    <property type="entry name" value="WH-like_DNA-bd_sf"/>
</dbReference>
<evidence type="ECO:0000256" key="2">
    <source>
        <dbReference type="ARBA" id="ARBA00023015"/>
    </source>
</evidence>
<evidence type="ECO:0000313" key="5">
    <source>
        <dbReference type="EMBL" id="ADA61394.1"/>
    </source>
</evidence>
<dbReference type="PROSITE" id="PS51000">
    <property type="entry name" value="HTH_DEOR_2"/>
    <property type="match status" value="1"/>
</dbReference>
<evidence type="ECO:0000256" key="1">
    <source>
        <dbReference type="ARBA" id="ARBA00022736"/>
    </source>
</evidence>
<dbReference type="SUPFAM" id="SSF46785">
    <property type="entry name" value="Winged helix' DNA-binding domain"/>
    <property type="match status" value="1"/>
</dbReference>
<protein>
    <submittedName>
        <fullName evidence="5">Transcriptional regulator, putative</fullName>
    </submittedName>
</protein>
<gene>
    <name evidence="5" type="ORF">SAP015A_030</name>
</gene>
<dbReference type="GO" id="GO:0005988">
    <property type="term" value="P:lactose metabolic process"/>
    <property type="evidence" value="ECO:0007669"/>
    <property type="project" value="UniProtKB-KW"/>
</dbReference>
<geneLocation type="plasmid" evidence="5">
    <name>SAP015A</name>
</geneLocation>
<keyword evidence="2" id="KW-0805">Transcription regulation</keyword>
<dbReference type="InterPro" id="IPR051534">
    <property type="entry name" value="CBASS_pafABC_assoc_protein"/>
</dbReference>
<dbReference type="PANTHER" id="PTHR34580:SF1">
    <property type="entry name" value="PROTEIN PAFC"/>
    <property type="match status" value="1"/>
</dbReference>
<dbReference type="Gene3D" id="1.10.10.10">
    <property type="entry name" value="Winged helix-like DNA-binding domain superfamily/Winged helix DNA-binding domain"/>
    <property type="match status" value="1"/>
</dbReference>
<feature type="domain" description="HTH deoR-type" evidence="4">
    <location>
        <begin position="3"/>
        <end position="58"/>
    </location>
</feature>
<organism evidence="5">
    <name type="scientific">Staphylococcus aureus</name>
    <dbReference type="NCBI Taxonomy" id="1280"/>
    <lineage>
        <taxon>Bacteria</taxon>
        <taxon>Bacillati</taxon>
        <taxon>Bacillota</taxon>
        <taxon>Bacilli</taxon>
        <taxon>Bacillales</taxon>
        <taxon>Staphylococcaceae</taxon>
        <taxon>Staphylococcus</taxon>
    </lineage>
</organism>
<proteinExistence type="predicted"/>
<dbReference type="InterPro" id="IPR001034">
    <property type="entry name" value="DeoR_HTH"/>
</dbReference>
<accession>D2J6B3</accession>
<sequence length="152" mass="17315">MNRINRVTSILIQLQSKKIIPAKEIAQRFNISLRTVYRDIRTLEEAGIPIGSEAGKGYFLVEGFLLPPVMFTAAEVGALITAGKFLNCHGDESFIKDFDSAMYKIKSILKHGEKTMHRSWRTVLTCTAHLDRKIHWRITLLQQFRLQSAIKG</sequence>
<evidence type="ECO:0000259" key="4">
    <source>
        <dbReference type="PROSITE" id="PS51000"/>
    </source>
</evidence>
<reference evidence="5" key="2">
    <citation type="submission" date="2009-12" db="EMBL/GenBank/DDBJ databases">
        <authorList>
            <person name="Summers A.O."/>
            <person name="Shearer J."/>
            <person name="Wireman J."/>
        </authorList>
    </citation>
    <scope>NUCLEOTIDE SEQUENCE</scope>
    <source>
        <strain evidence="5">CDC61</strain>
        <plasmid evidence="5">SAP015A</plasmid>
    </source>
</reference>
<dbReference type="PANTHER" id="PTHR34580">
    <property type="match status" value="1"/>
</dbReference>
<dbReference type="InterPro" id="IPR013196">
    <property type="entry name" value="HTH_11"/>
</dbReference>
<dbReference type="RefSeq" id="WP_012815938.1">
    <property type="nucleotide sequence ID" value="NC_013289.1"/>
</dbReference>
<dbReference type="GO" id="GO:0003700">
    <property type="term" value="F:DNA-binding transcription factor activity"/>
    <property type="evidence" value="ECO:0007669"/>
    <property type="project" value="InterPro"/>
</dbReference>
<keyword evidence="1" id="KW-0423">Lactose metabolism</keyword>
<dbReference type="AlphaFoldDB" id="D2J6B3"/>
<dbReference type="EMBL" id="GQ900380">
    <property type="protein sequence ID" value="ADA61394.1"/>
    <property type="molecule type" value="Genomic_DNA"/>
</dbReference>
<dbReference type="Pfam" id="PF08279">
    <property type="entry name" value="HTH_11"/>
    <property type="match status" value="1"/>
</dbReference>